<comment type="caution">
    <text evidence="2">The sequence shown here is derived from an EMBL/GenBank/DDBJ whole genome shotgun (WGS) entry which is preliminary data.</text>
</comment>
<evidence type="ECO:0000313" key="3">
    <source>
        <dbReference type="Proteomes" id="UP000053464"/>
    </source>
</evidence>
<evidence type="ECO:0000313" key="2">
    <source>
        <dbReference type="EMBL" id="KLE34896.1"/>
    </source>
</evidence>
<reference evidence="2 3" key="1">
    <citation type="submission" date="2015-04" db="EMBL/GenBank/DDBJ databases">
        <title>The draft genome sequence of Erythrobacter luteus KA37.</title>
        <authorList>
            <person name="Zhuang L."/>
            <person name="Liu Y."/>
            <person name="Shao Z."/>
        </authorList>
    </citation>
    <scope>NUCLEOTIDE SEQUENCE [LARGE SCALE GENOMIC DNA]</scope>
    <source>
        <strain evidence="2 3">KA37</strain>
    </source>
</reference>
<dbReference type="EMBL" id="LBHB01000002">
    <property type="protein sequence ID" value="KLE34896.1"/>
    <property type="molecule type" value="Genomic_DNA"/>
</dbReference>
<feature type="signal peptide" evidence="1">
    <location>
        <begin position="1"/>
        <end position="28"/>
    </location>
</feature>
<dbReference type="PATRIC" id="fig|1581420.6.peg.2114"/>
<dbReference type="AlphaFoldDB" id="A0A0G9MVZ3"/>
<dbReference type="RefSeq" id="WP_047004579.1">
    <property type="nucleotide sequence ID" value="NZ_LBHB01000002.1"/>
</dbReference>
<gene>
    <name evidence="2" type="ORF">AAW00_10315</name>
</gene>
<keyword evidence="3" id="KW-1185">Reference proteome</keyword>
<evidence type="ECO:0000256" key="1">
    <source>
        <dbReference type="SAM" id="SignalP"/>
    </source>
</evidence>
<feature type="chain" id="PRO_5002580378" evidence="1">
    <location>
        <begin position="29"/>
        <end position="125"/>
    </location>
</feature>
<organism evidence="2 3">
    <name type="scientific">Aurantiacibacter luteus</name>
    <dbReference type="NCBI Taxonomy" id="1581420"/>
    <lineage>
        <taxon>Bacteria</taxon>
        <taxon>Pseudomonadati</taxon>
        <taxon>Pseudomonadota</taxon>
        <taxon>Alphaproteobacteria</taxon>
        <taxon>Sphingomonadales</taxon>
        <taxon>Erythrobacteraceae</taxon>
        <taxon>Aurantiacibacter</taxon>
    </lineage>
</organism>
<dbReference type="Proteomes" id="UP000053464">
    <property type="component" value="Unassembled WGS sequence"/>
</dbReference>
<protein>
    <submittedName>
        <fullName evidence="2">Uncharacterized protein</fullName>
    </submittedName>
</protein>
<dbReference type="OrthoDB" id="7582310at2"/>
<name>A0A0G9MVZ3_9SPHN</name>
<accession>A0A0G9MVZ3</accession>
<keyword evidence="1" id="KW-0732">Signal</keyword>
<sequence length="125" mass="13119">MTLFPLRPVLIAGMIAVSSAGVATPAIAQEAPRLSLEQRMLVRCSAAFAIVARGQEAGDATMRAYPDLRLRGREFFVQASARVMDEAGLGREAVAAALGAEARDIRDNGTLAQVMPACLPLLPAA</sequence>
<proteinExistence type="predicted"/>